<reference evidence="2 3" key="1">
    <citation type="journal article" date="2015" name="Appl. Environ. Microbiol.">
        <title>The Enterobacterium Trabulsiella odontotermitis Presents Novel Adaptations Related to Its Association with Fungus-Growing Termites.</title>
        <authorList>
            <person name="Sapountzis P."/>
            <person name="Gruntjes T."/>
            <person name="Otani S."/>
            <person name="Estevez J."/>
            <person name="da Costa R.R."/>
            <person name="Plunkett G.3rd."/>
            <person name="Perna N.T."/>
            <person name="Poulsen M."/>
        </authorList>
    </citation>
    <scope>NUCLEOTIDE SEQUENCE [LARGE SCALE GENOMIC DNA]</scope>
    <source>
        <strain evidence="2 3">12</strain>
    </source>
</reference>
<feature type="transmembrane region" description="Helical" evidence="1">
    <location>
        <begin position="105"/>
        <end position="129"/>
    </location>
</feature>
<name>A0A0L0H2R9_9ENTR</name>
<keyword evidence="1" id="KW-0812">Transmembrane</keyword>
<dbReference type="EMBL" id="JNGI01000017">
    <property type="protein sequence ID" value="KNC95038.1"/>
    <property type="molecule type" value="Genomic_DNA"/>
</dbReference>
<protein>
    <submittedName>
        <fullName evidence="2">Uncharacterized protein</fullName>
    </submittedName>
</protein>
<dbReference type="AlphaFoldDB" id="A0A0L0H2R9"/>
<dbReference type="OrthoDB" id="6922075at2"/>
<evidence type="ECO:0000313" key="2">
    <source>
        <dbReference type="EMBL" id="KNC95038.1"/>
    </source>
</evidence>
<comment type="caution">
    <text evidence="2">The sequence shown here is derived from an EMBL/GenBank/DDBJ whole genome shotgun (WGS) entry which is preliminary data.</text>
</comment>
<dbReference type="Proteomes" id="UP000037393">
    <property type="component" value="Unassembled WGS sequence"/>
</dbReference>
<evidence type="ECO:0000313" key="3">
    <source>
        <dbReference type="Proteomes" id="UP000037393"/>
    </source>
</evidence>
<gene>
    <name evidence="2" type="ORF">GM31_07825</name>
</gene>
<keyword evidence="1" id="KW-1133">Transmembrane helix</keyword>
<feature type="transmembrane region" description="Helical" evidence="1">
    <location>
        <begin position="55"/>
        <end position="80"/>
    </location>
</feature>
<accession>A0A0L0H2R9</accession>
<organism evidence="2 3">
    <name type="scientific">Trabulsiella odontotermitis</name>
    <dbReference type="NCBI Taxonomy" id="379893"/>
    <lineage>
        <taxon>Bacteria</taxon>
        <taxon>Pseudomonadati</taxon>
        <taxon>Pseudomonadota</taxon>
        <taxon>Gammaproteobacteria</taxon>
        <taxon>Enterobacterales</taxon>
        <taxon>Enterobacteriaceae</taxon>
        <taxon>Trabulsiella</taxon>
    </lineage>
</organism>
<dbReference type="STRING" id="379893.GCA_001297775_00662"/>
<keyword evidence="3" id="KW-1185">Reference proteome</keyword>
<keyword evidence="1" id="KW-0472">Membrane</keyword>
<sequence>MNSKNKQFLFWGSMDALAFLSYCFFSLARHRIPFISDIREVIATVDMVTGGDSASTLLIGYFICNLLMLISLPVSAFLFLRKKAAAIPFACAQEILRFITIKCSIAIFPIVLTLTGFSMLAVNVGLFLLSEAIKMSSLIYCRKKQSAEHTAP</sequence>
<dbReference type="RefSeq" id="WP_049856049.1">
    <property type="nucleotide sequence ID" value="NZ_JNGI01000017.1"/>
</dbReference>
<dbReference type="PATRIC" id="fig|379893.4.peg.1598"/>
<proteinExistence type="predicted"/>
<evidence type="ECO:0000256" key="1">
    <source>
        <dbReference type="SAM" id="Phobius"/>
    </source>
</evidence>